<gene>
    <name evidence="1" type="ORF">AAE3_LOCUS8348</name>
</gene>
<comment type="caution">
    <text evidence="1">The sequence shown here is derived from an EMBL/GenBank/DDBJ whole genome shotgun (WGS) entry which is preliminary data.</text>
</comment>
<evidence type="ECO:0008006" key="3">
    <source>
        <dbReference type="Google" id="ProtNLM"/>
    </source>
</evidence>
<organism evidence="1 2">
    <name type="scientific">Cyclocybe aegerita</name>
    <name type="common">Black poplar mushroom</name>
    <name type="synonym">Agrocybe aegerita</name>
    <dbReference type="NCBI Taxonomy" id="1973307"/>
    <lineage>
        <taxon>Eukaryota</taxon>
        <taxon>Fungi</taxon>
        <taxon>Dikarya</taxon>
        <taxon>Basidiomycota</taxon>
        <taxon>Agaricomycotina</taxon>
        <taxon>Agaricomycetes</taxon>
        <taxon>Agaricomycetidae</taxon>
        <taxon>Agaricales</taxon>
        <taxon>Agaricineae</taxon>
        <taxon>Bolbitiaceae</taxon>
        <taxon>Cyclocybe</taxon>
    </lineage>
</organism>
<name>A0A8S0W161_CYCAE</name>
<proteinExistence type="predicted"/>
<reference evidence="1 2" key="1">
    <citation type="submission" date="2020-01" db="EMBL/GenBank/DDBJ databases">
        <authorList>
            <person name="Gupta K D."/>
        </authorList>
    </citation>
    <scope>NUCLEOTIDE SEQUENCE [LARGE SCALE GENOMIC DNA]</scope>
</reference>
<dbReference type="Gene3D" id="3.50.50.60">
    <property type="entry name" value="FAD/NAD(P)-binding domain"/>
    <property type="match status" value="1"/>
</dbReference>
<sequence>MCTPLQVQPSSIPSTLSESELSLPFHSEFIQWWAIYESPEFPDAANINYEDIKAQLLSAHGDWKSPYDAPDSEKSRSGSVFRTIIEQGCRAPFNSFGIQNIGLDTLPHLQSYLAKGRIVLGDAAHIIPADILQGASCVIKDSLAYALLLKHYLSIRPSYNYRNPTDVETGMWEMPFALAVKAFEEVRRPPIKAITDTVHDPCEKVDERMEMGWLGEKSRDWAIRWLAGKTPEKLNHYLFAYDTEAAVEEYLSMPPVPITLHCLS</sequence>
<protein>
    <recommendedName>
        <fullName evidence="3">FAD-binding domain-containing protein</fullName>
    </recommendedName>
</protein>
<dbReference type="AlphaFoldDB" id="A0A8S0W161"/>
<evidence type="ECO:0000313" key="1">
    <source>
        <dbReference type="EMBL" id="CAA7266105.1"/>
    </source>
</evidence>
<dbReference type="OrthoDB" id="47494at2759"/>
<keyword evidence="2" id="KW-1185">Reference proteome</keyword>
<dbReference type="InterPro" id="IPR036188">
    <property type="entry name" value="FAD/NAD-bd_sf"/>
</dbReference>
<evidence type="ECO:0000313" key="2">
    <source>
        <dbReference type="Proteomes" id="UP000467700"/>
    </source>
</evidence>
<accession>A0A8S0W161</accession>
<dbReference type="Proteomes" id="UP000467700">
    <property type="component" value="Unassembled WGS sequence"/>
</dbReference>
<dbReference type="EMBL" id="CACVBS010000052">
    <property type="protein sequence ID" value="CAA7266105.1"/>
    <property type="molecule type" value="Genomic_DNA"/>
</dbReference>